<protein>
    <recommendedName>
        <fullName evidence="4">Prepilin-type N-terminal cleavage/methylation domain-containing protein</fullName>
    </recommendedName>
</protein>
<proteinExistence type="predicted"/>
<dbReference type="InterPro" id="IPR012902">
    <property type="entry name" value="N_methyl_site"/>
</dbReference>
<name>A0A2M6WPE0_9BACT</name>
<gene>
    <name evidence="2" type="ORF">COT96_02950</name>
</gene>
<comment type="caution">
    <text evidence="2">The sequence shown here is derived from an EMBL/GenBank/DDBJ whole genome shotgun (WGS) entry which is preliminary data.</text>
</comment>
<evidence type="ECO:0000256" key="1">
    <source>
        <dbReference type="SAM" id="Phobius"/>
    </source>
</evidence>
<evidence type="ECO:0000313" key="3">
    <source>
        <dbReference type="Proteomes" id="UP000228964"/>
    </source>
</evidence>
<organism evidence="2 3">
    <name type="scientific">Candidatus Falkowbacteria bacterium CG10_big_fil_rev_8_21_14_0_10_38_22</name>
    <dbReference type="NCBI Taxonomy" id="1974564"/>
    <lineage>
        <taxon>Bacteria</taxon>
        <taxon>Candidatus Falkowiibacteriota</taxon>
    </lineage>
</organism>
<keyword evidence="1" id="KW-0472">Membrane</keyword>
<dbReference type="Proteomes" id="UP000228964">
    <property type="component" value="Unassembled WGS sequence"/>
</dbReference>
<dbReference type="AlphaFoldDB" id="A0A2M6WPE0"/>
<evidence type="ECO:0000313" key="2">
    <source>
        <dbReference type="EMBL" id="PIT94665.1"/>
    </source>
</evidence>
<accession>A0A2M6WPE0</accession>
<keyword evidence="1" id="KW-0812">Transmembrane</keyword>
<keyword evidence="1" id="KW-1133">Transmembrane helix</keyword>
<dbReference type="PROSITE" id="PS00409">
    <property type="entry name" value="PROKAR_NTER_METHYL"/>
    <property type="match status" value="1"/>
</dbReference>
<evidence type="ECO:0008006" key="4">
    <source>
        <dbReference type="Google" id="ProtNLM"/>
    </source>
</evidence>
<sequence>MILKKLQHTAGVTLLELVVSVGLFTVIILSATGIFQMVVNGQRSALSAQNIQENIRYIFEVMSKEIRTAGISNGSCKTLISPEPTPLYKVYNTASAGTVLYFQNKNGDCVAYYLENNRLKIIRAGTANFVTPSAVKINNIKFLVTDDLIGAFHSLQPQVNIIIDAEVVGKDMHKQSMKIQTSISSRYYE</sequence>
<reference evidence="3" key="1">
    <citation type="submission" date="2017-09" db="EMBL/GenBank/DDBJ databases">
        <title>Depth-based differentiation of microbial function through sediment-hosted aquifers and enrichment of novel symbionts in the deep terrestrial subsurface.</title>
        <authorList>
            <person name="Probst A.J."/>
            <person name="Ladd B."/>
            <person name="Jarett J.K."/>
            <person name="Geller-Mcgrath D.E."/>
            <person name="Sieber C.M.K."/>
            <person name="Emerson J.B."/>
            <person name="Anantharaman K."/>
            <person name="Thomas B.C."/>
            <person name="Malmstrom R."/>
            <person name="Stieglmeier M."/>
            <person name="Klingl A."/>
            <person name="Woyke T."/>
            <person name="Ryan C.M."/>
            <person name="Banfield J.F."/>
        </authorList>
    </citation>
    <scope>NUCLEOTIDE SEQUENCE [LARGE SCALE GENOMIC DNA]</scope>
</reference>
<feature type="transmembrane region" description="Helical" evidence="1">
    <location>
        <begin position="12"/>
        <end position="35"/>
    </location>
</feature>
<dbReference type="EMBL" id="PFAO01000073">
    <property type="protein sequence ID" value="PIT94665.1"/>
    <property type="molecule type" value="Genomic_DNA"/>
</dbReference>